<sequence>MLLVCFVLCCVDGCTCGGRWLTQGVGMSILLGAGTQKTVEINFFPLLGGRALKYSVFGGIKVQSDLPFLVDKCINKEIEKIDELLTHEVQLEDVDKAFELLKKPDCLKVLINF</sequence>
<gene>
    <name evidence="1" type="ORF">RHMOL_Rhmol09G0275700</name>
</gene>
<protein>
    <submittedName>
        <fullName evidence="1">Uncharacterized protein</fullName>
    </submittedName>
</protein>
<dbReference type="Proteomes" id="UP001062846">
    <property type="component" value="Chromosome 9"/>
</dbReference>
<evidence type="ECO:0000313" key="2">
    <source>
        <dbReference type="Proteomes" id="UP001062846"/>
    </source>
</evidence>
<name>A0ACC0MIB7_RHOML</name>
<accession>A0ACC0MIB7</accession>
<reference evidence="1" key="1">
    <citation type="submission" date="2022-02" db="EMBL/GenBank/DDBJ databases">
        <title>Plant Genome Project.</title>
        <authorList>
            <person name="Zhang R.-G."/>
        </authorList>
    </citation>
    <scope>NUCLEOTIDE SEQUENCE</scope>
    <source>
        <strain evidence="1">AT1</strain>
    </source>
</reference>
<comment type="caution">
    <text evidence="1">The sequence shown here is derived from an EMBL/GenBank/DDBJ whole genome shotgun (WGS) entry which is preliminary data.</text>
</comment>
<organism evidence="1 2">
    <name type="scientific">Rhododendron molle</name>
    <name type="common">Chinese azalea</name>
    <name type="synonym">Azalea mollis</name>
    <dbReference type="NCBI Taxonomy" id="49168"/>
    <lineage>
        <taxon>Eukaryota</taxon>
        <taxon>Viridiplantae</taxon>
        <taxon>Streptophyta</taxon>
        <taxon>Embryophyta</taxon>
        <taxon>Tracheophyta</taxon>
        <taxon>Spermatophyta</taxon>
        <taxon>Magnoliopsida</taxon>
        <taxon>eudicotyledons</taxon>
        <taxon>Gunneridae</taxon>
        <taxon>Pentapetalae</taxon>
        <taxon>asterids</taxon>
        <taxon>Ericales</taxon>
        <taxon>Ericaceae</taxon>
        <taxon>Ericoideae</taxon>
        <taxon>Rhodoreae</taxon>
        <taxon>Rhododendron</taxon>
    </lineage>
</organism>
<keyword evidence="2" id="KW-1185">Reference proteome</keyword>
<evidence type="ECO:0000313" key="1">
    <source>
        <dbReference type="EMBL" id="KAI8540600.1"/>
    </source>
</evidence>
<dbReference type="EMBL" id="CM046396">
    <property type="protein sequence ID" value="KAI8540600.1"/>
    <property type="molecule type" value="Genomic_DNA"/>
</dbReference>
<proteinExistence type="predicted"/>